<evidence type="ECO:0000256" key="1">
    <source>
        <dbReference type="SAM" id="MobiDB-lite"/>
    </source>
</evidence>
<protein>
    <submittedName>
        <fullName evidence="2">Uncharacterized protein</fullName>
    </submittedName>
</protein>
<feature type="compositionally biased region" description="Low complexity" evidence="1">
    <location>
        <begin position="92"/>
        <end position="102"/>
    </location>
</feature>
<comment type="caution">
    <text evidence="2">The sequence shown here is derived from an EMBL/GenBank/DDBJ whole genome shotgun (WGS) entry which is preliminary data.</text>
</comment>
<dbReference type="EMBL" id="JAUEPT010000362">
    <property type="protein sequence ID" value="KAK0421687.1"/>
    <property type="molecule type" value="Genomic_DNA"/>
</dbReference>
<evidence type="ECO:0000313" key="3">
    <source>
        <dbReference type="Proteomes" id="UP001175226"/>
    </source>
</evidence>
<keyword evidence="3" id="KW-1185">Reference proteome</keyword>
<organism evidence="2 3">
    <name type="scientific">Armillaria borealis</name>
    <dbReference type="NCBI Taxonomy" id="47425"/>
    <lineage>
        <taxon>Eukaryota</taxon>
        <taxon>Fungi</taxon>
        <taxon>Dikarya</taxon>
        <taxon>Basidiomycota</taxon>
        <taxon>Agaricomycotina</taxon>
        <taxon>Agaricomycetes</taxon>
        <taxon>Agaricomycetidae</taxon>
        <taxon>Agaricales</taxon>
        <taxon>Marasmiineae</taxon>
        <taxon>Physalacriaceae</taxon>
        <taxon>Armillaria</taxon>
    </lineage>
</organism>
<feature type="region of interest" description="Disordered" evidence="1">
    <location>
        <begin position="81"/>
        <end position="110"/>
    </location>
</feature>
<feature type="region of interest" description="Disordered" evidence="1">
    <location>
        <begin position="321"/>
        <end position="345"/>
    </location>
</feature>
<feature type="region of interest" description="Disordered" evidence="1">
    <location>
        <begin position="244"/>
        <end position="263"/>
    </location>
</feature>
<gene>
    <name evidence="2" type="ORF">EV421DRAFT_1915810</name>
</gene>
<dbReference type="Proteomes" id="UP001175226">
    <property type="component" value="Unassembled WGS sequence"/>
</dbReference>
<proteinExistence type="predicted"/>
<name>A0AA39IC49_9AGAR</name>
<dbReference type="AlphaFoldDB" id="A0AA39IC49"/>
<sequence length="345" mass="37977">MPAFGLISPDKKSTVIKNKDKYVLLTTDAAFHYKDLFKPGNSTKPASTNFQASLTVHMLKLKWNKQTKNFPWASKKKAELLESEQSKNGSDSESSSESTSESPETESEEPLAIQEHHTDFGLGFHTADMRYAAKTVMERRLKLGKDNLKRLVGKQVQKPGMEKAIARGKYFKTCPLGSEPLERTQCLHHAQEKKNTKEHGTRLMDWLRTKMTCQDASQHPSTSSSPEIIIIDAADSITPSSASVRSQSASLSSSPGSLSHQMSIEEVEDEDEIVMHAWAQMWSLPDSVDAILMDVNDEILDMPVGALEVEVEDDKALAWGGLDLGDRENDGQTNPGGSCLGAGDP</sequence>
<accession>A0AA39IC49</accession>
<reference evidence="2" key="1">
    <citation type="submission" date="2023-06" db="EMBL/GenBank/DDBJ databases">
        <authorList>
            <consortium name="Lawrence Berkeley National Laboratory"/>
            <person name="Ahrendt S."/>
            <person name="Sahu N."/>
            <person name="Indic B."/>
            <person name="Wong-Bajracharya J."/>
            <person name="Merenyi Z."/>
            <person name="Ke H.-M."/>
            <person name="Monk M."/>
            <person name="Kocsube S."/>
            <person name="Drula E."/>
            <person name="Lipzen A."/>
            <person name="Balint B."/>
            <person name="Henrissat B."/>
            <person name="Andreopoulos B."/>
            <person name="Martin F.M."/>
            <person name="Harder C.B."/>
            <person name="Rigling D."/>
            <person name="Ford K.L."/>
            <person name="Foster G.D."/>
            <person name="Pangilinan J."/>
            <person name="Papanicolaou A."/>
            <person name="Barry K."/>
            <person name="LaButti K."/>
            <person name="Viragh M."/>
            <person name="Koriabine M."/>
            <person name="Yan M."/>
            <person name="Riley R."/>
            <person name="Champramary S."/>
            <person name="Plett K.L."/>
            <person name="Tsai I.J."/>
            <person name="Slot J."/>
            <person name="Sipos G."/>
            <person name="Plett J."/>
            <person name="Nagy L.G."/>
            <person name="Grigoriev I.V."/>
        </authorList>
    </citation>
    <scope>NUCLEOTIDE SEQUENCE</scope>
    <source>
        <strain evidence="2">FPL87.14</strain>
    </source>
</reference>
<evidence type="ECO:0000313" key="2">
    <source>
        <dbReference type="EMBL" id="KAK0421687.1"/>
    </source>
</evidence>